<dbReference type="Pfam" id="PF01722">
    <property type="entry name" value="BolA"/>
    <property type="match status" value="1"/>
</dbReference>
<evidence type="ECO:0000313" key="3">
    <source>
        <dbReference type="EMBL" id="MFC3913722.1"/>
    </source>
</evidence>
<keyword evidence="4" id="KW-1185">Reference proteome</keyword>
<organism evidence="3 4">
    <name type="scientific">Pseudaeromonas sharmana</name>
    <dbReference type="NCBI Taxonomy" id="328412"/>
    <lineage>
        <taxon>Bacteria</taxon>
        <taxon>Pseudomonadati</taxon>
        <taxon>Pseudomonadota</taxon>
        <taxon>Gammaproteobacteria</taxon>
        <taxon>Aeromonadales</taxon>
        <taxon>Aeromonadaceae</taxon>
        <taxon>Pseudaeromonas</taxon>
    </lineage>
</organism>
<dbReference type="PANTHER" id="PTHR46229:SF4">
    <property type="entry name" value="ACID STRESS PROTEIN IBAG"/>
    <property type="match status" value="1"/>
</dbReference>
<dbReference type="EMBL" id="JBHSAF010000012">
    <property type="protein sequence ID" value="MFC3913722.1"/>
    <property type="molecule type" value="Genomic_DNA"/>
</dbReference>
<dbReference type="RefSeq" id="WP_377152124.1">
    <property type="nucleotide sequence ID" value="NZ_JBHSAF010000012.1"/>
</dbReference>
<comment type="similarity">
    <text evidence="1 2">Belongs to the BolA/IbaG family.</text>
</comment>
<dbReference type="SUPFAM" id="SSF82657">
    <property type="entry name" value="BolA-like"/>
    <property type="match status" value="1"/>
</dbReference>
<dbReference type="Gene3D" id="3.30.300.90">
    <property type="entry name" value="BolA-like"/>
    <property type="match status" value="1"/>
</dbReference>
<dbReference type="InterPro" id="IPR036065">
    <property type="entry name" value="BolA-like_sf"/>
</dbReference>
<evidence type="ECO:0000256" key="2">
    <source>
        <dbReference type="RuleBase" id="RU003860"/>
    </source>
</evidence>
<sequence length="85" mass="9363">MQPSEIESILRAALSLDEIHASGDGGHYQVIVVSDLFAGMSRVKKQQAVYGPLAEHIASNAIHALSIKAFTPDEWKREKKFIMPS</sequence>
<accession>A0ABV8CNG1</accession>
<dbReference type="PIRSF" id="PIRSF003113">
    <property type="entry name" value="BolA"/>
    <property type="match status" value="1"/>
</dbReference>
<gene>
    <name evidence="3" type="primary">ibaG</name>
    <name evidence="3" type="ORF">ACFOSS_09620</name>
</gene>
<dbReference type="InterPro" id="IPR002634">
    <property type="entry name" value="BolA"/>
</dbReference>
<reference evidence="4" key="1">
    <citation type="journal article" date="2019" name="Int. J. Syst. Evol. Microbiol.">
        <title>The Global Catalogue of Microorganisms (GCM) 10K type strain sequencing project: providing services to taxonomists for standard genome sequencing and annotation.</title>
        <authorList>
            <consortium name="The Broad Institute Genomics Platform"/>
            <consortium name="The Broad Institute Genome Sequencing Center for Infectious Disease"/>
            <person name="Wu L."/>
            <person name="Ma J."/>
        </authorList>
    </citation>
    <scope>NUCLEOTIDE SEQUENCE [LARGE SCALE GENOMIC DNA]</scope>
    <source>
        <strain evidence="4">CCUG 54939</strain>
    </source>
</reference>
<dbReference type="InterPro" id="IPR050961">
    <property type="entry name" value="BolA/IbaG_stress_morph_reg"/>
</dbReference>
<evidence type="ECO:0000256" key="1">
    <source>
        <dbReference type="ARBA" id="ARBA00005578"/>
    </source>
</evidence>
<evidence type="ECO:0000313" key="4">
    <source>
        <dbReference type="Proteomes" id="UP001595692"/>
    </source>
</evidence>
<proteinExistence type="inferred from homology"/>
<dbReference type="Proteomes" id="UP001595692">
    <property type="component" value="Unassembled WGS sequence"/>
</dbReference>
<dbReference type="PANTHER" id="PTHR46229">
    <property type="entry name" value="BOLA TRANSCRIPTION REGULATOR"/>
    <property type="match status" value="1"/>
</dbReference>
<name>A0ABV8CNG1_9GAMM</name>
<comment type="caution">
    <text evidence="3">The sequence shown here is derived from an EMBL/GenBank/DDBJ whole genome shotgun (WGS) entry which is preliminary data.</text>
</comment>
<protein>
    <submittedName>
        <fullName evidence="3">BolA family iron metabolism protein IbaG</fullName>
    </submittedName>
</protein>